<evidence type="ECO:0000256" key="4">
    <source>
        <dbReference type="ARBA" id="ARBA00022847"/>
    </source>
</evidence>
<dbReference type="InterPro" id="IPR037272">
    <property type="entry name" value="SNS_sf"/>
</dbReference>
<evidence type="ECO:0000256" key="3">
    <source>
        <dbReference type="ARBA" id="ARBA00022692"/>
    </source>
</evidence>
<keyword evidence="2" id="KW-0813">Transport</keyword>
<dbReference type="GO" id="GO:0015293">
    <property type="term" value="F:symporter activity"/>
    <property type="evidence" value="ECO:0007669"/>
    <property type="project" value="UniProtKB-KW"/>
</dbReference>
<protein>
    <submittedName>
        <fullName evidence="10">Uncharacterized protein</fullName>
    </submittedName>
</protein>
<reference evidence="10 11" key="1">
    <citation type="submission" date="2024-08" db="EMBL/GenBank/DDBJ databases">
        <title>Gnathostoma spinigerum genome.</title>
        <authorList>
            <person name="Gonzalez-Bertolin B."/>
            <person name="Monzon S."/>
            <person name="Zaballos A."/>
            <person name="Jimenez P."/>
            <person name="Dekumyoy P."/>
            <person name="Varona S."/>
            <person name="Cuesta I."/>
            <person name="Sumanam S."/>
            <person name="Adisakwattana P."/>
            <person name="Gasser R.B."/>
            <person name="Hernandez-Gonzalez A."/>
            <person name="Young N.D."/>
            <person name="Perteguer M.J."/>
        </authorList>
    </citation>
    <scope>NUCLEOTIDE SEQUENCE [LARGE SCALE GENOMIC DNA]</scope>
    <source>
        <strain evidence="10">AL3</strain>
        <tissue evidence="10">Liver</tissue>
    </source>
</reference>
<sequence>MAKIVRQNAEESLPDSTKFVEDGIQKENGHPDILLDSLPSPSKPHSHFRRSHSMPVHSKHPQRPRHRFLSATGTKHALTHLRLVSQCTFNAVGVEDENQERGNWDSSLEFFLSCLGYAVGLGNIWRYVLLL</sequence>
<feature type="binding site" evidence="7">
    <location>
        <position position="119"/>
    </location>
    <ligand>
        <name>Na(+)</name>
        <dbReference type="ChEBI" id="CHEBI:29101"/>
        <label>1</label>
    </ligand>
</feature>
<dbReference type="PROSITE" id="PS50267">
    <property type="entry name" value="NA_NEUROTRAN_SYMP_3"/>
    <property type="match status" value="1"/>
</dbReference>
<feature type="transmembrane region" description="Helical" evidence="9">
    <location>
        <begin position="110"/>
        <end position="128"/>
    </location>
</feature>
<comment type="subcellular location">
    <subcellularLocation>
        <location evidence="1">Membrane</location>
        <topology evidence="1">Multi-pass membrane protein</topology>
    </subcellularLocation>
</comment>
<keyword evidence="5 9" id="KW-1133">Transmembrane helix</keyword>
<dbReference type="InterPro" id="IPR000175">
    <property type="entry name" value="Na/ntran_symport"/>
</dbReference>
<evidence type="ECO:0000256" key="1">
    <source>
        <dbReference type="ARBA" id="ARBA00004141"/>
    </source>
</evidence>
<feature type="binding site" evidence="7">
    <location>
        <position position="123"/>
    </location>
    <ligand>
        <name>Na(+)</name>
        <dbReference type="ChEBI" id="CHEBI:29101"/>
        <label>1</label>
    </ligand>
</feature>
<feature type="binding site" evidence="7">
    <location>
        <position position="116"/>
    </location>
    <ligand>
        <name>Na(+)</name>
        <dbReference type="ChEBI" id="CHEBI:29101"/>
        <label>1</label>
    </ligand>
</feature>
<feature type="region of interest" description="Disordered" evidence="8">
    <location>
        <begin position="1"/>
        <end position="65"/>
    </location>
</feature>
<dbReference type="AlphaFoldDB" id="A0ABD6EMM3"/>
<evidence type="ECO:0000256" key="6">
    <source>
        <dbReference type="ARBA" id="ARBA00023136"/>
    </source>
</evidence>
<evidence type="ECO:0000256" key="7">
    <source>
        <dbReference type="PIRSR" id="PIRSR600175-1"/>
    </source>
</evidence>
<evidence type="ECO:0000256" key="8">
    <source>
        <dbReference type="SAM" id="MobiDB-lite"/>
    </source>
</evidence>
<gene>
    <name evidence="10" type="ORF">AB6A40_007166</name>
</gene>
<feature type="compositionally biased region" description="Basic and acidic residues" evidence="8">
    <location>
        <begin position="18"/>
        <end position="30"/>
    </location>
</feature>
<evidence type="ECO:0000313" key="10">
    <source>
        <dbReference type="EMBL" id="MFH4980457.1"/>
    </source>
</evidence>
<dbReference type="Pfam" id="PF00209">
    <property type="entry name" value="SNF"/>
    <property type="match status" value="1"/>
</dbReference>
<evidence type="ECO:0000256" key="2">
    <source>
        <dbReference type="ARBA" id="ARBA00022448"/>
    </source>
</evidence>
<evidence type="ECO:0000313" key="11">
    <source>
        <dbReference type="Proteomes" id="UP001608902"/>
    </source>
</evidence>
<dbReference type="Proteomes" id="UP001608902">
    <property type="component" value="Unassembled WGS sequence"/>
</dbReference>
<keyword evidence="11" id="KW-1185">Reference proteome</keyword>
<proteinExistence type="predicted"/>
<keyword evidence="7" id="KW-0479">Metal-binding</keyword>
<name>A0ABD6EMM3_9BILA</name>
<keyword evidence="7" id="KW-0915">Sodium</keyword>
<feature type="compositionally biased region" description="Basic residues" evidence="8">
    <location>
        <begin position="44"/>
        <end position="65"/>
    </location>
</feature>
<dbReference type="GO" id="GO:0016020">
    <property type="term" value="C:membrane"/>
    <property type="evidence" value="ECO:0007669"/>
    <property type="project" value="UniProtKB-SubCell"/>
</dbReference>
<evidence type="ECO:0000256" key="5">
    <source>
        <dbReference type="ARBA" id="ARBA00022989"/>
    </source>
</evidence>
<dbReference type="EMBL" id="JBGFUD010005573">
    <property type="protein sequence ID" value="MFH4980457.1"/>
    <property type="molecule type" value="Genomic_DNA"/>
</dbReference>
<organism evidence="10 11">
    <name type="scientific">Gnathostoma spinigerum</name>
    <dbReference type="NCBI Taxonomy" id="75299"/>
    <lineage>
        <taxon>Eukaryota</taxon>
        <taxon>Metazoa</taxon>
        <taxon>Ecdysozoa</taxon>
        <taxon>Nematoda</taxon>
        <taxon>Chromadorea</taxon>
        <taxon>Rhabditida</taxon>
        <taxon>Spirurina</taxon>
        <taxon>Gnathostomatomorpha</taxon>
        <taxon>Gnathostomatoidea</taxon>
        <taxon>Gnathostomatidae</taxon>
        <taxon>Gnathostoma</taxon>
    </lineage>
</organism>
<keyword evidence="3 9" id="KW-0812">Transmembrane</keyword>
<evidence type="ECO:0000256" key="9">
    <source>
        <dbReference type="SAM" id="Phobius"/>
    </source>
</evidence>
<accession>A0ABD6EMM3</accession>
<keyword evidence="6 9" id="KW-0472">Membrane</keyword>
<keyword evidence="4" id="KW-0769">Symport</keyword>
<comment type="caution">
    <text evidence="10">The sequence shown here is derived from an EMBL/GenBank/DDBJ whole genome shotgun (WGS) entry which is preliminary data.</text>
</comment>
<feature type="binding site" evidence="7">
    <location>
        <position position="118"/>
    </location>
    <ligand>
        <name>Na(+)</name>
        <dbReference type="ChEBI" id="CHEBI:29101"/>
        <label>1</label>
    </ligand>
</feature>
<dbReference type="SUPFAM" id="SSF161070">
    <property type="entry name" value="SNF-like"/>
    <property type="match status" value="1"/>
</dbReference>